<organism evidence="1 2">
    <name type="scientific">Paramecium pentaurelia</name>
    <dbReference type="NCBI Taxonomy" id="43138"/>
    <lineage>
        <taxon>Eukaryota</taxon>
        <taxon>Sar</taxon>
        <taxon>Alveolata</taxon>
        <taxon>Ciliophora</taxon>
        <taxon>Intramacronucleata</taxon>
        <taxon>Oligohymenophorea</taxon>
        <taxon>Peniculida</taxon>
        <taxon>Parameciidae</taxon>
        <taxon>Paramecium</taxon>
    </lineage>
</organism>
<protein>
    <submittedName>
        <fullName evidence="1">Uncharacterized protein</fullName>
    </submittedName>
</protein>
<evidence type="ECO:0000313" key="2">
    <source>
        <dbReference type="Proteomes" id="UP000689195"/>
    </source>
</evidence>
<dbReference type="EMBL" id="CAJJDO010000005">
    <property type="protein sequence ID" value="CAD8136592.1"/>
    <property type="molecule type" value="Genomic_DNA"/>
</dbReference>
<sequence length="98" mass="11730">MYQIKELLSKLISEIASKEYTYDSNSIIKILQFSNPSQQIKLNKNRRIKNIQNILKLEQDQVVQNTFLSIRIIFKYVILKTKKKYCKFSNLQMLKNIE</sequence>
<keyword evidence="2" id="KW-1185">Reference proteome</keyword>
<evidence type="ECO:0000313" key="1">
    <source>
        <dbReference type="EMBL" id="CAD8136592.1"/>
    </source>
</evidence>
<name>A0A8S1SBS3_9CILI</name>
<comment type="caution">
    <text evidence="1">The sequence shown here is derived from an EMBL/GenBank/DDBJ whole genome shotgun (WGS) entry which is preliminary data.</text>
</comment>
<proteinExistence type="predicted"/>
<gene>
    <name evidence="1" type="ORF">PPENT_87.1.T0050227</name>
</gene>
<dbReference type="Proteomes" id="UP000689195">
    <property type="component" value="Unassembled WGS sequence"/>
</dbReference>
<accession>A0A8S1SBS3</accession>
<dbReference type="AlphaFoldDB" id="A0A8S1SBS3"/>
<reference evidence="1" key="1">
    <citation type="submission" date="2021-01" db="EMBL/GenBank/DDBJ databases">
        <authorList>
            <consortium name="Genoscope - CEA"/>
            <person name="William W."/>
        </authorList>
    </citation>
    <scope>NUCLEOTIDE SEQUENCE</scope>
</reference>